<dbReference type="AlphaFoldDB" id="A0A8T8WAM0"/>
<dbReference type="Proteomes" id="UP000826254">
    <property type="component" value="Chromosome"/>
</dbReference>
<keyword evidence="2" id="KW-0520">NAD</keyword>
<dbReference type="InterPro" id="IPR026590">
    <property type="entry name" value="Ssirtuin_cat_dom"/>
</dbReference>
<dbReference type="KEGG" id="hmp:K6T50_11345"/>
<evidence type="ECO:0000259" key="4">
    <source>
        <dbReference type="PROSITE" id="PS50305"/>
    </source>
</evidence>
<dbReference type="GO" id="GO:0070403">
    <property type="term" value="F:NAD+ binding"/>
    <property type="evidence" value="ECO:0007669"/>
    <property type="project" value="InterPro"/>
</dbReference>
<feature type="binding site" evidence="3">
    <location>
        <position position="133"/>
    </location>
    <ligand>
        <name>Zn(2+)</name>
        <dbReference type="ChEBI" id="CHEBI:29105"/>
    </ligand>
</feature>
<proteinExistence type="predicted"/>
<dbReference type="Pfam" id="PF02146">
    <property type="entry name" value="SIR2"/>
    <property type="match status" value="1"/>
</dbReference>
<evidence type="ECO:0000313" key="5">
    <source>
        <dbReference type="EMBL" id="QZP36885.1"/>
    </source>
</evidence>
<evidence type="ECO:0000256" key="2">
    <source>
        <dbReference type="ARBA" id="ARBA00023027"/>
    </source>
</evidence>
<dbReference type="GO" id="GO:0046872">
    <property type="term" value="F:metal ion binding"/>
    <property type="evidence" value="ECO:0007669"/>
    <property type="project" value="UniProtKB-KW"/>
</dbReference>
<dbReference type="InterPro" id="IPR026591">
    <property type="entry name" value="Sirtuin_cat_small_dom_sf"/>
</dbReference>
<dbReference type="CDD" id="cd01407">
    <property type="entry name" value="SIR2-fam"/>
    <property type="match status" value="1"/>
</dbReference>
<feature type="active site" description="Proton acceptor" evidence="3">
    <location>
        <position position="125"/>
    </location>
</feature>
<evidence type="ECO:0000256" key="3">
    <source>
        <dbReference type="PROSITE-ProRule" id="PRU00236"/>
    </source>
</evidence>
<dbReference type="SUPFAM" id="SSF52467">
    <property type="entry name" value="DHS-like NAD/FAD-binding domain"/>
    <property type="match status" value="1"/>
</dbReference>
<organism evidence="5 6">
    <name type="scientific">Halobaculum magnesiiphilum</name>
    <dbReference type="NCBI Taxonomy" id="1017351"/>
    <lineage>
        <taxon>Archaea</taxon>
        <taxon>Methanobacteriati</taxon>
        <taxon>Methanobacteriota</taxon>
        <taxon>Stenosarchaea group</taxon>
        <taxon>Halobacteria</taxon>
        <taxon>Halobacteriales</taxon>
        <taxon>Haloferacaceae</taxon>
        <taxon>Halobaculum</taxon>
    </lineage>
</organism>
<keyword evidence="3" id="KW-0479">Metal-binding</keyword>
<dbReference type="PANTHER" id="PTHR11085">
    <property type="entry name" value="NAD-DEPENDENT PROTEIN DEACYLASE SIRTUIN-5, MITOCHONDRIAL-RELATED"/>
    <property type="match status" value="1"/>
</dbReference>
<keyword evidence="3" id="KW-0862">Zinc</keyword>
<dbReference type="GeneID" id="67178745"/>
<reference evidence="5 6" key="1">
    <citation type="journal article" date="2021" name="Int. J. Syst. Evol. Microbiol.">
        <title>Halobaculum halophilum sp. nov. and Halobaculum salinum sp. nov., isolated from salt lake and saline soil.</title>
        <authorList>
            <person name="Cui H.L."/>
            <person name="Shi X.W."/>
            <person name="Yin X.M."/>
            <person name="Yang X.Y."/>
            <person name="Hou J."/>
            <person name="Zhu L."/>
        </authorList>
    </citation>
    <scope>NUCLEOTIDE SEQUENCE [LARGE SCALE GENOMIC DNA]</scope>
    <source>
        <strain evidence="5 6">NBRC 109044</strain>
    </source>
</reference>
<dbReference type="GO" id="GO:0017136">
    <property type="term" value="F:histone deacetylase activity, NAD-dependent"/>
    <property type="evidence" value="ECO:0007669"/>
    <property type="project" value="TreeGrafter"/>
</dbReference>
<feature type="domain" description="Deacetylase sirtuin-type" evidence="4">
    <location>
        <begin position="2"/>
        <end position="262"/>
    </location>
</feature>
<accession>A0A8T8WAM0</accession>
<dbReference type="EMBL" id="CP081958">
    <property type="protein sequence ID" value="QZP36885.1"/>
    <property type="molecule type" value="Genomic_DNA"/>
</dbReference>
<dbReference type="Gene3D" id="3.30.1600.10">
    <property type="entry name" value="SIR2/SIRT2 'Small Domain"/>
    <property type="match status" value="1"/>
</dbReference>
<gene>
    <name evidence="5" type="ORF">K6T50_11345</name>
</gene>
<dbReference type="InterPro" id="IPR003000">
    <property type="entry name" value="Sirtuin"/>
</dbReference>
<feature type="binding site" evidence="3">
    <location>
        <position position="168"/>
    </location>
    <ligand>
        <name>Zn(2+)</name>
        <dbReference type="ChEBI" id="CHEBI:29105"/>
    </ligand>
</feature>
<dbReference type="RefSeq" id="WP_222606703.1">
    <property type="nucleotide sequence ID" value="NZ_CP081958.1"/>
</dbReference>
<keyword evidence="1" id="KW-0808">Transferase</keyword>
<dbReference type="PANTHER" id="PTHR11085:SF10">
    <property type="entry name" value="NAD-DEPENDENT PROTEIN DEACYLASE SIRTUIN-5, MITOCHONDRIAL-RELATED"/>
    <property type="match status" value="1"/>
</dbReference>
<dbReference type="PROSITE" id="PS50305">
    <property type="entry name" value="SIRTUIN"/>
    <property type="match status" value="1"/>
</dbReference>
<dbReference type="InterPro" id="IPR050134">
    <property type="entry name" value="NAD-dep_sirtuin_deacylases"/>
</dbReference>
<evidence type="ECO:0000313" key="6">
    <source>
        <dbReference type="Proteomes" id="UP000826254"/>
    </source>
</evidence>
<keyword evidence="6" id="KW-1185">Reference proteome</keyword>
<dbReference type="Gene3D" id="3.40.50.1220">
    <property type="entry name" value="TPP-binding domain"/>
    <property type="match status" value="1"/>
</dbReference>
<feature type="binding site" evidence="3">
    <location>
        <position position="165"/>
    </location>
    <ligand>
        <name>Zn(2+)</name>
        <dbReference type="ChEBI" id="CHEBI:29105"/>
    </ligand>
</feature>
<sequence length="262" mass="27312">MDDVDEAALAELASALADAETAVALTGAGISAPSGVPTFRGEDGVWGDEFDPEDFRIGRLRRDPAGFWRDRVDLHDRLFPDGVEPNSAHEALASLEAAGRLDAVVTQNTDGFHAAAGSETVLELHGNAARVACVDCGATRPAEPVHERVRTAVEAGDDEALPPTCPDCGGPLKPDVVLFGESLPRSTFQRARAFAADSDVFLAIGSSLEVEPAASLPRRAAAGGTLAIVNLASTRADGRADIRLRADVTDVLPALAARLDAD</sequence>
<dbReference type="InterPro" id="IPR029035">
    <property type="entry name" value="DHS-like_NAD/FAD-binding_dom"/>
</dbReference>
<protein>
    <submittedName>
        <fullName evidence="5">Sir2 family NAD-dependent protein deacetylase</fullName>
    </submittedName>
</protein>
<evidence type="ECO:0000256" key="1">
    <source>
        <dbReference type="ARBA" id="ARBA00022679"/>
    </source>
</evidence>
<name>A0A8T8WAM0_9EURY</name>
<feature type="binding site" evidence="3">
    <location>
        <position position="136"/>
    </location>
    <ligand>
        <name>Zn(2+)</name>
        <dbReference type="ChEBI" id="CHEBI:29105"/>
    </ligand>
</feature>